<dbReference type="GeneID" id="97547729"/>
<dbReference type="InterPro" id="IPR029062">
    <property type="entry name" value="Class_I_gatase-like"/>
</dbReference>
<evidence type="ECO:0000313" key="1">
    <source>
        <dbReference type="EMBL" id="PWR70547.1"/>
    </source>
</evidence>
<reference evidence="1 2" key="1">
    <citation type="submission" date="2018-05" db="EMBL/GenBank/DDBJ databases">
        <title>Draft genome of Methanospirillum lacunae Ki8-1.</title>
        <authorList>
            <person name="Dueholm M.S."/>
            <person name="Nielsen P.H."/>
            <person name="Bakmann L.F."/>
            <person name="Otzen D.E."/>
        </authorList>
    </citation>
    <scope>NUCLEOTIDE SEQUENCE [LARGE SCALE GENOMIC DNA]</scope>
    <source>
        <strain evidence="1 2">Ki8-1</strain>
    </source>
</reference>
<dbReference type="EMBL" id="QGMY01000011">
    <property type="protein sequence ID" value="PWR70547.1"/>
    <property type="molecule type" value="Genomic_DNA"/>
</dbReference>
<comment type="caution">
    <text evidence="1">The sequence shown here is derived from an EMBL/GenBank/DDBJ whole genome shotgun (WGS) entry which is preliminary data.</text>
</comment>
<name>A0A2V2N2Z0_9EURY</name>
<dbReference type="OrthoDB" id="130109at2157"/>
<keyword evidence="2" id="KW-1185">Reference proteome</keyword>
<dbReference type="AlphaFoldDB" id="A0A2V2N2Z0"/>
<organism evidence="1 2">
    <name type="scientific">Methanospirillum lacunae</name>
    <dbReference type="NCBI Taxonomy" id="668570"/>
    <lineage>
        <taxon>Archaea</taxon>
        <taxon>Methanobacteriati</taxon>
        <taxon>Methanobacteriota</taxon>
        <taxon>Stenosarchaea group</taxon>
        <taxon>Methanomicrobia</taxon>
        <taxon>Methanomicrobiales</taxon>
        <taxon>Methanospirillaceae</taxon>
        <taxon>Methanospirillum</taxon>
    </lineage>
</organism>
<gene>
    <name evidence="1" type="ORF">DK846_14230</name>
</gene>
<proteinExistence type="predicted"/>
<dbReference type="CDD" id="cd01653">
    <property type="entry name" value="GATase1"/>
    <property type="match status" value="1"/>
</dbReference>
<dbReference type="RefSeq" id="WP_109969634.1">
    <property type="nucleotide sequence ID" value="NZ_CP176093.1"/>
</dbReference>
<evidence type="ECO:0000313" key="2">
    <source>
        <dbReference type="Proteomes" id="UP000245657"/>
    </source>
</evidence>
<sequence length="206" mass="23079">MTGRVGIIWDSPTMFTRLIEDCGFTAELVTPHLLAAPFFRRTFSSVIIPGGFANPAYSSVIPALRACEGRIRRFIQGGGTLIAFGAGIDRPDVYDWLPVIIQYRFGFSEGKPEDRDDHPLNCIIEDYPETISIDGDFQIPDTETDAHIQGYRPDKQGPAVRMRMRGAPVLVEYSLGAGRIILTSLHEYPSRRFLRDICRTEGETLL</sequence>
<accession>A0A2V2N2Z0</accession>
<dbReference type="SUPFAM" id="SSF52317">
    <property type="entry name" value="Class I glutamine amidotransferase-like"/>
    <property type="match status" value="1"/>
</dbReference>
<dbReference type="Proteomes" id="UP000245657">
    <property type="component" value="Unassembled WGS sequence"/>
</dbReference>
<protein>
    <recommendedName>
        <fullName evidence="3">CobB/CobQ-like glutamine amidotransferase domain-containing protein</fullName>
    </recommendedName>
</protein>
<evidence type="ECO:0008006" key="3">
    <source>
        <dbReference type="Google" id="ProtNLM"/>
    </source>
</evidence>